<feature type="region of interest" description="Disordered" evidence="1">
    <location>
        <begin position="1"/>
        <end position="108"/>
    </location>
</feature>
<evidence type="ECO:0000313" key="3">
    <source>
        <dbReference type="Proteomes" id="UP001629113"/>
    </source>
</evidence>
<gene>
    <name evidence="2" type="ORF">PVAG01_09366</name>
</gene>
<evidence type="ECO:0000313" key="2">
    <source>
        <dbReference type="EMBL" id="KAL3419144.1"/>
    </source>
</evidence>
<reference evidence="2 3" key="1">
    <citation type="submission" date="2024-06" db="EMBL/GenBank/DDBJ databases">
        <title>Complete genome of Phlyctema vagabunda strain 19-DSS-EL-015.</title>
        <authorList>
            <person name="Fiorenzani C."/>
        </authorList>
    </citation>
    <scope>NUCLEOTIDE SEQUENCE [LARGE SCALE GENOMIC DNA]</scope>
    <source>
        <strain evidence="2 3">19-DSS-EL-015</strain>
    </source>
</reference>
<feature type="compositionally biased region" description="Basic and acidic residues" evidence="1">
    <location>
        <begin position="78"/>
        <end position="107"/>
    </location>
</feature>
<accession>A0ABR4P771</accession>
<dbReference type="Proteomes" id="UP001629113">
    <property type="component" value="Unassembled WGS sequence"/>
</dbReference>
<dbReference type="EMBL" id="JBFCZG010000008">
    <property type="protein sequence ID" value="KAL3419144.1"/>
    <property type="molecule type" value="Genomic_DNA"/>
</dbReference>
<feature type="compositionally biased region" description="Basic and acidic residues" evidence="1">
    <location>
        <begin position="46"/>
        <end position="62"/>
    </location>
</feature>
<feature type="compositionally biased region" description="Low complexity" evidence="1">
    <location>
        <begin position="63"/>
        <end position="77"/>
    </location>
</feature>
<comment type="caution">
    <text evidence="2">The sequence shown here is derived from an EMBL/GenBank/DDBJ whole genome shotgun (WGS) entry which is preliminary data.</text>
</comment>
<protein>
    <submittedName>
        <fullName evidence="2">Uncharacterized protein</fullName>
    </submittedName>
</protein>
<name>A0ABR4P771_9HELO</name>
<sequence length="335" mass="37598">MSAETDQAKKAISPVENKVVPAKRKHLDSEDAEGELSEAPGLVNSDSDKEIESEGRFSHELSDASMEAAADASSEGSQSDRDICEKNSKEQPSERLHDRLLGKRDSLKSTGPEKLSSFLRRIDSIKKYRSFMIKGSGENESIEQTYKKAIAEIMENSGLTISLYDEFLAFGKSFEQRSSFSLRSDKSTYDQDGIMTAELKDLLGDMNFRAEDGPNIEFKEKGYDTCVFGIVKFKEFNGDKNLTWGEKYPELYKLAMNATRQGSEIALELLVRLPDRDATCSGGWLLKHENKSRWSSLDGCAEDHKLLSAHNIAAPHDPDIKRQELMRILQPNQQP</sequence>
<proteinExistence type="predicted"/>
<keyword evidence="3" id="KW-1185">Reference proteome</keyword>
<evidence type="ECO:0000256" key="1">
    <source>
        <dbReference type="SAM" id="MobiDB-lite"/>
    </source>
</evidence>
<organism evidence="2 3">
    <name type="scientific">Phlyctema vagabunda</name>
    <dbReference type="NCBI Taxonomy" id="108571"/>
    <lineage>
        <taxon>Eukaryota</taxon>
        <taxon>Fungi</taxon>
        <taxon>Dikarya</taxon>
        <taxon>Ascomycota</taxon>
        <taxon>Pezizomycotina</taxon>
        <taxon>Leotiomycetes</taxon>
        <taxon>Helotiales</taxon>
        <taxon>Dermateaceae</taxon>
        <taxon>Phlyctema</taxon>
    </lineage>
</organism>